<dbReference type="EMBL" id="JAUUCC010000061">
    <property type="protein sequence ID" value="MEE2053093.1"/>
    <property type="molecule type" value="Genomic_DNA"/>
</dbReference>
<reference evidence="1 2" key="1">
    <citation type="submission" date="2023-07" db="EMBL/GenBank/DDBJ databases">
        <authorList>
            <person name="Girao M."/>
            <person name="Carvalho M.F."/>
        </authorList>
    </citation>
    <scope>NUCLEOTIDE SEQUENCE [LARGE SCALE GENOMIC DNA]</scope>
    <source>
        <strain evidence="1 2">66/93</strain>
    </source>
</reference>
<dbReference type="RefSeq" id="WP_330160062.1">
    <property type="nucleotide sequence ID" value="NZ_BAAAJA010000008.1"/>
</dbReference>
<comment type="caution">
    <text evidence="1">The sequence shown here is derived from an EMBL/GenBank/DDBJ whole genome shotgun (WGS) entry which is preliminary data.</text>
</comment>
<organism evidence="1 2">
    <name type="scientific">Nocardiopsis tropica</name>
    <dbReference type="NCBI Taxonomy" id="109330"/>
    <lineage>
        <taxon>Bacteria</taxon>
        <taxon>Bacillati</taxon>
        <taxon>Actinomycetota</taxon>
        <taxon>Actinomycetes</taxon>
        <taxon>Streptosporangiales</taxon>
        <taxon>Nocardiopsidaceae</taxon>
        <taxon>Nocardiopsis</taxon>
    </lineage>
</organism>
<sequence length="85" mass="9403">MTHSEMAATLGGAADAMDRDGAELARLQRMYGDAWRIWRTPRYWMATALVDTVEQTLMEESATALEAKMRVPGPRIGGPYTVKAT</sequence>
<evidence type="ECO:0000313" key="2">
    <source>
        <dbReference type="Proteomes" id="UP001348641"/>
    </source>
</evidence>
<evidence type="ECO:0000313" key="1">
    <source>
        <dbReference type="EMBL" id="MEE2053093.1"/>
    </source>
</evidence>
<dbReference type="Proteomes" id="UP001348641">
    <property type="component" value="Unassembled WGS sequence"/>
</dbReference>
<accession>A0ABU7KUV2</accession>
<protein>
    <submittedName>
        <fullName evidence="1">Uncharacterized protein</fullName>
    </submittedName>
</protein>
<proteinExistence type="predicted"/>
<gene>
    <name evidence="1" type="ORF">Q8A49_21555</name>
</gene>
<name>A0ABU7KUV2_9ACTN</name>